<feature type="compositionally biased region" description="Basic and acidic residues" evidence="5">
    <location>
        <begin position="166"/>
        <end position="189"/>
    </location>
</feature>
<dbReference type="eggNOG" id="KOG4709">
    <property type="taxonomic scope" value="Eukaryota"/>
</dbReference>
<organism evidence="7 8">
    <name type="scientific">Magnaporthiopsis poae (strain ATCC 64411 / 73-15)</name>
    <name type="common">Kentucky bluegrass fungus</name>
    <name type="synonym">Magnaporthe poae</name>
    <dbReference type="NCBI Taxonomy" id="644358"/>
    <lineage>
        <taxon>Eukaryota</taxon>
        <taxon>Fungi</taxon>
        <taxon>Dikarya</taxon>
        <taxon>Ascomycota</taxon>
        <taxon>Pezizomycotina</taxon>
        <taxon>Sordariomycetes</taxon>
        <taxon>Sordariomycetidae</taxon>
        <taxon>Magnaporthales</taxon>
        <taxon>Magnaporthaceae</taxon>
        <taxon>Magnaporthiopsis</taxon>
    </lineage>
</organism>
<dbReference type="OrthoDB" id="551633at2759"/>
<sequence>MFAQPRPKKPLLVPSKKRKAAPSIEEISFDNTARADYLTGFHKRKQERIKKAQEIAAEKARKEKIELRKQIREERKKDIENHVQQVNALLREAQRAGHHGDSSEDGSDNEWGGFADPPPALEPMSFEEEYIDEDKFTTITIESVNVDRDGLHKPEADDDSSDGEGEDRAQTNRETKASKQAAKPKDQQRPKKKKKKFRYESKLERRATERKHRAKKLAARS</sequence>
<accession>A0A0C4EEP5</accession>
<feature type="compositionally biased region" description="Basic and acidic residues" evidence="5">
    <location>
        <begin position="145"/>
        <end position="155"/>
    </location>
</feature>
<keyword evidence="8" id="KW-1185">Reference proteome</keyword>
<dbReference type="Pfam" id="PF09805">
    <property type="entry name" value="Nop25"/>
    <property type="match status" value="1"/>
</dbReference>
<comment type="similarity">
    <text evidence="2">Belongs to the RRP17 family.</text>
</comment>
<dbReference type="EMBL" id="GL876979">
    <property type="protein sequence ID" value="KLU92273.1"/>
    <property type="molecule type" value="Genomic_DNA"/>
</dbReference>
<evidence type="ECO:0000256" key="1">
    <source>
        <dbReference type="ARBA" id="ARBA00004604"/>
    </source>
</evidence>
<feature type="region of interest" description="Disordered" evidence="5">
    <location>
        <begin position="141"/>
        <end position="221"/>
    </location>
</feature>
<evidence type="ECO:0000313" key="8">
    <source>
        <dbReference type="Proteomes" id="UP000011715"/>
    </source>
</evidence>
<reference evidence="7" key="4">
    <citation type="journal article" date="2015" name="G3 (Bethesda)">
        <title>Genome sequences of three phytopathogenic species of the Magnaporthaceae family of fungi.</title>
        <authorList>
            <person name="Okagaki L.H."/>
            <person name="Nunes C.C."/>
            <person name="Sailsbery J."/>
            <person name="Clay B."/>
            <person name="Brown D."/>
            <person name="John T."/>
            <person name="Oh Y."/>
            <person name="Young N."/>
            <person name="Fitzgerald M."/>
            <person name="Haas B.J."/>
            <person name="Zeng Q."/>
            <person name="Young S."/>
            <person name="Adiconis X."/>
            <person name="Fan L."/>
            <person name="Levin J.Z."/>
            <person name="Mitchell T.K."/>
            <person name="Okubara P.A."/>
            <person name="Farman M.L."/>
            <person name="Kohn L.M."/>
            <person name="Birren B."/>
            <person name="Ma L.-J."/>
            <person name="Dean R.A."/>
        </authorList>
    </citation>
    <scope>NUCLEOTIDE SEQUENCE</scope>
    <source>
        <strain evidence="7">ATCC 64411 / 73-15</strain>
    </source>
</reference>
<dbReference type="InterPro" id="IPR019186">
    <property type="entry name" value="Nucleolar_protein_12"/>
</dbReference>
<dbReference type="EMBL" id="ADBL01002761">
    <property type="status" value="NOT_ANNOTATED_CDS"/>
    <property type="molecule type" value="Genomic_DNA"/>
</dbReference>
<reference evidence="8" key="1">
    <citation type="submission" date="2010-05" db="EMBL/GenBank/DDBJ databases">
        <title>The genome sequence of Magnaporthe poae strain ATCC 64411.</title>
        <authorList>
            <person name="Ma L.-J."/>
            <person name="Dead R."/>
            <person name="Young S."/>
            <person name="Zeng Q."/>
            <person name="Koehrsen M."/>
            <person name="Alvarado L."/>
            <person name="Berlin A."/>
            <person name="Chapman S.B."/>
            <person name="Chen Z."/>
            <person name="Freedman E."/>
            <person name="Gellesch M."/>
            <person name="Goldberg J."/>
            <person name="Griggs A."/>
            <person name="Gujja S."/>
            <person name="Heilman E.R."/>
            <person name="Heiman D."/>
            <person name="Hepburn T."/>
            <person name="Howarth C."/>
            <person name="Jen D."/>
            <person name="Larson L."/>
            <person name="Mehta T."/>
            <person name="Neiman D."/>
            <person name="Pearson M."/>
            <person name="Roberts A."/>
            <person name="Saif S."/>
            <person name="Shea T."/>
            <person name="Shenoy N."/>
            <person name="Sisk P."/>
            <person name="Stolte C."/>
            <person name="Sykes S."/>
            <person name="Walk T."/>
            <person name="White J."/>
            <person name="Yandava C."/>
            <person name="Haas B."/>
            <person name="Nusbaum C."/>
            <person name="Birren B."/>
        </authorList>
    </citation>
    <scope>NUCLEOTIDE SEQUENCE [LARGE SCALE GENOMIC DNA]</scope>
    <source>
        <strain evidence="8">ATCC 64411 / 73-15</strain>
    </source>
</reference>
<feature type="compositionally biased region" description="Basic residues" evidence="5">
    <location>
        <begin position="208"/>
        <end position="221"/>
    </location>
</feature>
<reference evidence="6" key="3">
    <citation type="submission" date="2011-03" db="EMBL/GenBank/DDBJ databases">
        <title>Annotation of Magnaporthe poae ATCC 64411.</title>
        <authorList>
            <person name="Ma L.-J."/>
            <person name="Dead R."/>
            <person name="Young S.K."/>
            <person name="Zeng Q."/>
            <person name="Gargeya S."/>
            <person name="Fitzgerald M."/>
            <person name="Haas B."/>
            <person name="Abouelleil A."/>
            <person name="Alvarado L."/>
            <person name="Arachchi H.M."/>
            <person name="Berlin A."/>
            <person name="Brown A."/>
            <person name="Chapman S.B."/>
            <person name="Chen Z."/>
            <person name="Dunbar C."/>
            <person name="Freedman E."/>
            <person name="Gearin G."/>
            <person name="Gellesch M."/>
            <person name="Goldberg J."/>
            <person name="Griggs A."/>
            <person name="Gujja S."/>
            <person name="Heiman D."/>
            <person name="Howarth C."/>
            <person name="Larson L."/>
            <person name="Lui A."/>
            <person name="MacDonald P.J.P."/>
            <person name="Mehta T."/>
            <person name="Montmayeur A."/>
            <person name="Murphy C."/>
            <person name="Neiman D."/>
            <person name="Pearson M."/>
            <person name="Priest M."/>
            <person name="Roberts A."/>
            <person name="Saif S."/>
            <person name="Shea T."/>
            <person name="Shenoy N."/>
            <person name="Sisk P."/>
            <person name="Stolte C."/>
            <person name="Sykes S."/>
            <person name="Yandava C."/>
            <person name="Wortman J."/>
            <person name="Nusbaum C."/>
            <person name="Birren B."/>
        </authorList>
    </citation>
    <scope>NUCLEOTIDE SEQUENCE</scope>
    <source>
        <strain evidence="6">ATCC 64411</strain>
    </source>
</reference>
<gene>
    <name evidence="6" type="ORF">MAPG_11219</name>
</gene>
<dbReference type="EnsemblFungi" id="MAPG_11219T0">
    <property type="protein sequence ID" value="MAPG_11219T0"/>
    <property type="gene ID" value="MAPG_11219"/>
</dbReference>
<evidence type="ECO:0000256" key="2">
    <source>
        <dbReference type="ARBA" id="ARBA00007175"/>
    </source>
</evidence>
<evidence type="ECO:0000313" key="6">
    <source>
        <dbReference type="EMBL" id="KLU92273.1"/>
    </source>
</evidence>
<feature type="compositionally biased region" description="Basic and acidic residues" evidence="5">
    <location>
        <begin position="92"/>
        <end position="102"/>
    </location>
</feature>
<evidence type="ECO:0000313" key="7">
    <source>
        <dbReference type="EnsemblFungi" id="MAPG_11219T0"/>
    </source>
</evidence>
<dbReference type="PANTHER" id="PTHR14577">
    <property type="entry name" value="NUCLEOLAR PROTEIN 12"/>
    <property type="match status" value="1"/>
</dbReference>
<dbReference type="VEuPathDB" id="FungiDB:MAPG_11219"/>
<feature type="compositionally biased region" description="Basic and acidic residues" evidence="5">
    <location>
        <begin position="198"/>
        <end position="207"/>
    </location>
</feature>
<dbReference type="OMA" id="EWDGFPD"/>
<protein>
    <submittedName>
        <fullName evidence="6">rRNA processing protein Rrp17</fullName>
    </submittedName>
</protein>
<evidence type="ECO:0000256" key="3">
    <source>
        <dbReference type="ARBA" id="ARBA00023054"/>
    </source>
</evidence>
<evidence type="ECO:0000256" key="4">
    <source>
        <dbReference type="ARBA" id="ARBA00023242"/>
    </source>
</evidence>
<dbReference type="PANTHER" id="PTHR14577:SF0">
    <property type="entry name" value="NUCLEOLAR PROTEIN 12"/>
    <property type="match status" value="1"/>
</dbReference>
<name>A0A0C4EEP5_MAGP6</name>
<keyword evidence="3" id="KW-0175">Coiled coil</keyword>
<reference evidence="7" key="5">
    <citation type="submission" date="2015-06" db="UniProtKB">
        <authorList>
            <consortium name="EnsemblFungi"/>
        </authorList>
    </citation>
    <scope>IDENTIFICATION</scope>
    <source>
        <strain evidence="7">ATCC 64411</strain>
    </source>
</reference>
<comment type="subcellular location">
    <subcellularLocation>
        <location evidence="1">Nucleus</location>
        <location evidence="1">Nucleolus</location>
    </subcellularLocation>
</comment>
<feature type="compositionally biased region" description="Acidic residues" evidence="5">
    <location>
        <begin position="156"/>
        <end position="165"/>
    </location>
</feature>
<evidence type="ECO:0000256" key="5">
    <source>
        <dbReference type="SAM" id="MobiDB-lite"/>
    </source>
</evidence>
<proteinExistence type="inferred from homology"/>
<dbReference type="GO" id="GO:0005730">
    <property type="term" value="C:nucleolus"/>
    <property type="evidence" value="ECO:0007669"/>
    <property type="project" value="UniProtKB-SubCell"/>
</dbReference>
<feature type="region of interest" description="Disordered" evidence="5">
    <location>
        <begin position="1"/>
        <end position="22"/>
    </location>
</feature>
<dbReference type="GO" id="GO:0019843">
    <property type="term" value="F:rRNA binding"/>
    <property type="evidence" value="ECO:0007669"/>
    <property type="project" value="TreeGrafter"/>
</dbReference>
<dbReference type="Proteomes" id="UP000011715">
    <property type="component" value="Unassembled WGS sequence"/>
</dbReference>
<feature type="region of interest" description="Disordered" evidence="5">
    <location>
        <begin position="89"/>
        <end position="129"/>
    </location>
</feature>
<reference evidence="6" key="2">
    <citation type="submission" date="2010-05" db="EMBL/GenBank/DDBJ databases">
        <title>The Genome Sequence of Magnaporthe poae strain ATCC 64411.</title>
        <authorList>
            <consortium name="The Broad Institute Genome Sequencing Platform"/>
            <consortium name="Broad Institute Genome Sequencing Center for Infectious Disease"/>
            <person name="Ma L.-J."/>
            <person name="Dead R."/>
            <person name="Young S."/>
            <person name="Zeng Q."/>
            <person name="Koehrsen M."/>
            <person name="Alvarado L."/>
            <person name="Berlin A."/>
            <person name="Chapman S.B."/>
            <person name="Chen Z."/>
            <person name="Freedman E."/>
            <person name="Gellesch M."/>
            <person name="Goldberg J."/>
            <person name="Griggs A."/>
            <person name="Gujja S."/>
            <person name="Heilman E.R."/>
            <person name="Heiman D."/>
            <person name="Hepburn T."/>
            <person name="Howarth C."/>
            <person name="Jen D."/>
            <person name="Larson L."/>
            <person name="Mehta T."/>
            <person name="Neiman D."/>
            <person name="Pearson M."/>
            <person name="Roberts A."/>
            <person name="Saif S."/>
            <person name="Shea T."/>
            <person name="Shenoy N."/>
            <person name="Sisk P."/>
            <person name="Stolte C."/>
            <person name="Sykes S."/>
            <person name="Walk T."/>
            <person name="White J."/>
            <person name="Yandava C."/>
            <person name="Haas B."/>
            <person name="Nusbaum C."/>
            <person name="Birren B."/>
        </authorList>
    </citation>
    <scope>NUCLEOTIDE SEQUENCE</scope>
    <source>
        <strain evidence="6">ATCC 64411</strain>
    </source>
</reference>
<dbReference type="STRING" id="644358.A0A0C4EEP5"/>
<keyword evidence="4" id="KW-0539">Nucleus</keyword>
<dbReference type="AlphaFoldDB" id="A0A0C4EEP5"/>